<dbReference type="PROSITE" id="PS00070">
    <property type="entry name" value="ALDEHYDE_DEHYDR_CYS"/>
    <property type="match status" value="1"/>
</dbReference>
<evidence type="ECO:0000256" key="4">
    <source>
        <dbReference type="ARBA" id="ARBA00024226"/>
    </source>
</evidence>
<dbReference type="EC" id="1.2.1.3" evidence="4"/>
<dbReference type="InterPro" id="IPR015590">
    <property type="entry name" value="Aldehyde_DH_dom"/>
</dbReference>
<organism evidence="9 10">
    <name type="scientific">Staphylococcus condimenti</name>
    <dbReference type="NCBI Taxonomy" id="70255"/>
    <lineage>
        <taxon>Bacteria</taxon>
        <taxon>Bacillati</taxon>
        <taxon>Bacillota</taxon>
        <taxon>Bacilli</taxon>
        <taxon>Bacillales</taxon>
        <taxon>Staphylococcaceae</taxon>
        <taxon>Staphylococcus</taxon>
    </lineage>
</organism>
<dbReference type="SUPFAM" id="SSF53720">
    <property type="entry name" value="ALDH-like"/>
    <property type="match status" value="1"/>
</dbReference>
<accession>A0AB37H4F4</accession>
<gene>
    <name evidence="9" type="ORF">I6J05_08795</name>
</gene>
<evidence type="ECO:0000256" key="5">
    <source>
        <dbReference type="ARBA" id="ARBA00049194"/>
    </source>
</evidence>
<keyword evidence="3" id="KW-0520">NAD</keyword>
<evidence type="ECO:0000256" key="3">
    <source>
        <dbReference type="ARBA" id="ARBA00023027"/>
    </source>
</evidence>
<dbReference type="InterPro" id="IPR016163">
    <property type="entry name" value="Ald_DH_C"/>
</dbReference>
<feature type="active site" evidence="6">
    <location>
        <position position="256"/>
    </location>
</feature>
<keyword evidence="10" id="KW-1185">Reference proteome</keyword>
<evidence type="ECO:0000313" key="9">
    <source>
        <dbReference type="EMBL" id="QQS82018.1"/>
    </source>
</evidence>
<dbReference type="RefSeq" id="WP_047132544.1">
    <property type="nucleotide sequence ID" value="NZ_CP015114.1"/>
</dbReference>
<protein>
    <recommendedName>
        <fullName evidence="4">aldehyde dehydrogenase (NAD(+))</fullName>
        <ecNumber evidence="4">1.2.1.3</ecNumber>
    </recommendedName>
</protein>
<dbReference type="Gene3D" id="3.40.605.10">
    <property type="entry name" value="Aldehyde Dehydrogenase, Chain A, domain 1"/>
    <property type="match status" value="1"/>
</dbReference>
<dbReference type="PANTHER" id="PTHR11699">
    <property type="entry name" value="ALDEHYDE DEHYDROGENASE-RELATED"/>
    <property type="match status" value="1"/>
</dbReference>
<evidence type="ECO:0000313" key="10">
    <source>
        <dbReference type="Proteomes" id="UP000595942"/>
    </source>
</evidence>
<dbReference type="GeneID" id="93725623"/>
<sequence>MSVNARDYIQDSYDLFINGEFVPSESGETLEVTNPSNGEVLTKIARATEKDVDKAVEAVQTAFESWSKTPKEERVRMLREIGDKLLERKDHFAMVETLDNGKPIRETSTTDIPLAARHYQYFASVIDTDEGTVNDMSEDIMSIIRHEAVGVVGAVVAWNFPMLLATWKVAPALAAGDTVVLQPSSSTPLSMIEMAKIFQEVLRDGVVNVVTGKGSESGNAIFNHEGVDKLSFTGSTDVGYKVAEAAAKRIVPATLELGGKSANIILDDANLDLAVEGIQMGILFNQGEVCSAGSRLVVQEDIYDELISRLKNAFESVKVGDPTDENTQMGSQTGQAQIDKIQSYVDYAKESGAEILTGGHRLTEGDLGKGHFFEPTLIAVDSSDDKLAQEEIFGPVLTIIKVKDDDEAIKVANNSDYGLAGGVFTENINRALTIARAVRTGRMWVNTYDQVPEGAPFGGYKKSGIGRETYKGALRNYQQVKNIFIDTSNQTKGLYDTK</sequence>
<keyword evidence="2 7" id="KW-0560">Oxidoreductase</keyword>
<feature type="domain" description="Aldehyde dehydrogenase" evidence="8">
    <location>
        <begin position="21"/>
        <end position="483"/>
    </location>
</feature>
<dbReference type="InterPro" id="IPR016161">
    <property type="entry name" value="Ald_DH/histidinol_DH"/>
</dbReference>
<dbReference type="Proteomes" id="UP000595942">
    <property type="component" value="Chromosome"/>
</dbReference>
<dbReference type="AlphaFoldDB" id="A0AB37H4F4"/>
<dbReference type="PROSITE" id="PS00687">
    <property type="entry name" value="ALDEHYDE_DEHYDR_GLU"/>
    <property type="match status" value="1"/>
</dbReference>
<dbReference type="KEGG" id="scv:A4G25_09705"/>
<comment type="similarity">
    <text evidence="1 7">Belongs to the aldehyde dehydrogenase family.</text>
</comment>
<reference evidence="9 10" key="1">
    <citation type="submission" date="2021-01" db="EMBL/GenBank/DDBJ databases">
        <title>FDA dAtabase for Regulatory Grade micrObial Sequences (FDA-ARGOS): Supporting development and validation of Infectious Disease Dx tests.</title>
        <authorList>
            <person name="Sproer C."/>
            <person name="Gronow S."/>
            <person name="Severitt S."/>
            <person name="Schroder I."/>
            <person name="Tallon L."/>
            <person name="Sadzewicz L."/>
            <person name="Zhao X."/>
            <person name="Boylan J."/>
            <person name="Ott S."/>
            <person name="Bowen H."/>
            <person name="Vavikolanu K."/>
            <person name="Mehta A."/>
            <person name="Aluvathingal J."/>
            <person name="Nadendla S."/>
            <person name="Lowell S."/>
            <person name="Myers T."/>
            <person name="Yan Y."/>
            <person name="Sichtig H."/>
        </authorList>
    </citation>
    <scope>NUCLEOTIDE SEQUENCE [LARGE SCALE GENOMIC DNA]</scope>
    <source>
        <strain evidence="9 10">FDAARGOS_1148</strain>
    </source>
</reference>
<dbReference type="InterPro" id="IPR016160">
    <property type="entry name" value="Ald_DH_CS_CYS"/>
</dbReference>
<evidence type="ECO:0000259" key="8">
    <source>
        <dbReference type="Pfam" id="PF00171"/>
    </source>
</evidence>
<dbReference type="GO" id="GO:0004029">
    <property type="term" value="F:aldehyde dehydrogenase (NAD+) activity"/>
    <property type="evidence" value="ECO:0007669"/>
    <property type="project" value="UniProtKB-EC"/>
</dbReference>
<name>A0AB37H4F4_9STAP</name>
<dbReference type="EMBL" id="CP068073">
    <property type="protein sequence ID" value="QQS82018.1"/>
    <property type="molecule type" value="Genomic_DNA"/>
</dbReference>
<dbReference type="FunFam" id="3.40.309.10:FF:000012">
    <property type="entry name" value="Betaine aldehyde dehydrogenase"/>
    <property type="match status" value="1"/>
</dbReference>
<evidence type="ECO:0000256" key="6">
    <source>
        <dbReference type="PROSITE-ProRule" id="PRU10007"/>
    </source>
</evidence>
<evidence type="ECO:0000256" key="7">
    <source>
        <dbReference type="RuleBase" id="RU003345"/>
    </source>
</evidence>
<dbReference type="InterPro" id="IPR016162">
    <property type="entry name" value="Ald_DH_N"/>
</dbReference>
<evidence type="ECO:0000256" key="2">
    <source>
        <dbReference type="ARBA" id="ARBA00023002"/>
    </source>
</evidence>
<dbReference type="Pfam" id="PF00171">
    <property type="entry name" value="Aldedh"/>
    <property type="match status" value="1"/>
</dbReference>
<evidence type="ECO:0000256" key="1">
    <source>
        <dbReference type="ARBA" id="ARBA00009986"/>
    </source>
</evidence>
<comment type="catalytic activity">
    <reaction evidence="5">
        <text>an aldehyde + NAD(+) + H2O = a carboxylate + NADH + 2 H(+)</text>
        <dbReference type="Rhea" id="RHEA:16185"/>
        <dbReference type="ChEBI" id="CHEBI:15377"/>
        <dbReference type="ChEBI" id="CHEBI:15378"/>
        <dbReference type="ChEBI" id="CHEBI:17478"/>
        <dbReference type="ChEBI" id="CHEBI:29067"/>
        <dbReference type="ChEBI" id="CHEBI:57540"/>
        <dbReference type="ChEBI" id="CHEBI:57945"/>
        <dbReference type="EC" id="1.2.1.3"/>
    </reaction>
</comment>
<proteinExistence type="inferred from homology"/>
<dbReference type="InterPro" id="IPR029510">
    <property type="entry name" value="Ald_DH_CS_GLU"/>
</dbReference>
<dbReference type="FunFam" id="3.40.605.10:FF:000007">
    <property type="entry name" value="NAD/NADP-dependent betaine aldehyde dehydrogenase"/>
    <property type="match status" value="1"/>
</dbReference>
<dbReference type="Gene3D" id="3.40.309.10">
    <property type="entry name" value="Aldehyde Dehydrogenase, Chain A, domain 2"/>
    <property type="match status" value="1"/>
</dbReference>